<protein>
    <recommendedName>
        <fullName evidence="3">SpoIIAA-like protein</fullName>
    </recommendedName>
</protein>
<gene>
    <name evidence="1" type="ORF">HNQ88_002936</name>
</gene>
<name>A0AAE3XPT6_9BACT</name>
<reference evidence="1" key="1">
    <citation type="submission" date="2023-07" db="EMBL/GenBank/DDBJ databases">
        <title>Genomic Encyclopedia of Type Strains, Phase IV (KMG-IV): sequencing the most valuable type-strain genomes for metagenomic binning, comparative biology and taxonomic classification.</title>
        <authorList>
            <person name="Goeker M."/>
        </authorList>
    </citation>
    <scope>NUCLEOTIDE SEQUENCE</scope>
    <source>
        <strain evidence="1">DSM 26174</strain>
    </source>
</reference>
<organism evidence="1 2">
    <name type="scientific">Aureibacter tunicatorum</name>
    <dbReference type="NCBI Taxonomy" id="866807"/>
    <lineage>
        <taxon>Bacteria</taxon>
        <taxon>Pseudomonadati</taxon>
        <taxon>Bacteroidota</taxon>
        <taxon>Cytophagia</taxon>
        <taxon>Cytophagales</taxon>
        <taxon>Persicobacteraceae</taxon>
        <taxon>Aureibacter</taxon>
    </lineage>
</organism>
<proteinExistence type="predicted"/>
<evidence type="ECO:0000313" key="2">
    <source>
        <dbReference type="Proteomes" id="UP001185092"/>
    </source>
</evidence>
<dbReference type="AlphaFoldDB" id="A0AAE3XPT6"/>
<evidence type="ECO:0008006" key="3">
    <source>
        <dbReference type="Google" id="ProtNLM"/>
    </source>
</evidence>
<comment type="caution">
    <text evidence="1">The sequence shown here is derived from an EMBL/GenBank/DDBJ whole genome shotgun (WGS) entry which is preliminary data.</text>
</comment>
<dbReference type="EMBL" id="JAVDQD010000003">
    <property type="protein sequence ID" value="MDR6239888.1"/>
    <property type="molecule type" value="Genomic_DNA"/>
</dbReference>
<accession>A0AAE3XPT6</accession>
<evidence type="ECO:0000313" key="1">
    <source>
        <dbReference type="EMBL" id="MDR6239888.1"/>
    </source>
</evidence>
<keyword evidence="2" id="KW-1185">Reference proteome</keyword>
<sequence length="133" mass="15888">METNHSILGWNDVEGYVHVVLKNSINIIKEPYARTLDKNYKILNKTNIKKVLYDFQNVDMSMEDINSIFFQRIRKEHQKKHLHTAIIVPYGQEEETCKLKMGNHFNEIKFFKNCTEAIKWLKFIQTEDEKILV</sequence>
<dbReference type="Proteomes" id="UP001185092">
    <property type="component" value="Unassembled WGS sequence"/>
</dbReference>